<evidence type="ECO:0000256" key="1">
    <source>
        <dbReference type="SAM" id="SignalP"/>
    </source>
</evidence>
<keyword evidence="1" id="KW-0732">Signal</keyword>
<keyword evidence="3" id="KW-1185">Reference proteome</keyword>
<dbReference type="EMBL" id="JAUTXT010000006">
    <property type="protein sequence ID" value="KAK3677555.1"/>
    <property type="molecule type" value="Genomic_DNA"/>
</dbReference>
<proteinExistence type="predicted"/>
<organism evidence="2 3">
    <name type="scientific">Recurvomyces mirabilis</name>
    <dbReference type="NCBI Taxonomy" id="574656"/>
    <lineage>
        <taxon>Eukaryota</taxon>
        <taxon>Fungi</taxon>
        <taxon>Dikarya</taxon>
        <taxon>Ascomycota</taxon>
        <taxon>Pezizomycotina</taxon>
        <taxon>Dothideomycetes</taxon>
        <taxon>Dothideomycetidae</taxon>
        <taxon>Mycosphaerellales</taxon>
        <taxon>Teratosphaeriaceae</taxon>
        <taxon>Recurvomyces</taxon>
    </lineage>
</organism>
<reference evidence="2" key="1">
    <citation type="submission" date="2023-07" db="EMBL/GenBank/DDBJ databases">
        <title>Black Yeasts Isolated from many extreme environments.</title>
        <authorList>
            <person name="Coleine C."/>
            <person name="Stajich J.E."/>
            <person name="Selbmann L."/>
        </authorList>
    </citation>
    <scope>NUCLEOTIDE SEQUENCE</scope>
    <source>
        <strain evidence="2">CCFEE 5485</strain>
    </source>
</reference>
<sequence>MGFISTLLAIMAISLLATTAAPLASPQAAGAVSCFHGGDLAPKSDITAVINEFCRLFKDNLFEMGPHSAGETYQYNGNSIYIGSDITEAGGPFNITTYHCVDYLTSVQIQCASSQSGSVVTDHPAGAFFMTVNPPTQLGPTVERRNIEVAESLDGVPHTIATPHEGAASLPSRTIKAPRNDPAAATCADPDGMTVTDDQAREAYSSFCNSASGHKNEAASSFNSTFDVSGITIKMEIHTGQFVPCVLNADFCSSSYDKLVSSCSDASSGTTHGGSWSVGDRGLSFSLEIVSNPFTKRDDTDPVYCVTKGNQVFPGEAITAYAIACDEFDGYTIDAGSSYGSDYEVSGKLHHTILSKIWAPRGAPYKVDKTICTAAFDQLMAQCPFAYMVSGGTIKMGPDDVPQFSIIVDDNFNSKRDSEVDAVFVRPSRGTTLEKRGLPVGVHCAKTGPPFSISTAQDIVSNACSQMQVQAVVVNPGSYWSYRDTSGPFEIDVDLEASPKTHDVFDYGECLEIFGILLDQCVGPLEQTLGGIYSYGSGEKQFLLLTNADQGYDKREVEVNAVDTRRNLPAGVQCAHDGYPLDIQLAQDFINRAVSLFLERPKWEPVGSEWSQGEYVNEVEVTIKLKASPDADSFFDYGEIMTNFKTLISMCKSPDNQFFGRTYSEGPNAKEFILEIGNNNVPTKRDSKYDAPFSKREQLPHGPNCAALDSSNSASINDVKSAILQACDEFAGYPISAGYHITDAVPLPSSNHVFIMSILAPMGSDMVVDRTYCRTSFQGILQECINGQGNTPGGTWSWGEGETEYVMGLDTNVVPPKRALATVASQPDTPACAATGGPSVDIRDVKVIIQSYCNVAVAFPVYPDENVYMPWDIDGGHIVPQIKSANSQPANISSIAACTMAFDTILSSCADANAPGGGSFTGGSLKVPANSLEYVITVNDNNLPSKQQLESTGRLDKIDQDPFYICTNKGQSYPQDQAQLAINSFCWHNCGLTVEAGCNQTNMYGFGSSHLILQVLAVDDTSYTITADICGLAFADVLNNCDDSTAHTINGGAVYYPPHSVTNIIRTEDIPPPPPPPEKRLPDETVRSDGSLMARSLPENFYCTKSGARSLPGPEVTLHFTDFCNRAYGQVLAQDTFVYNTFPSSVGVNLVVGIKTPPSAGEEIATAQDCIDSFTTVMAHCTNLLFGTFYGGVYSSGSDAGEFILDIEGNTITSKRGLREHSLPKISAVESSIVERILPENYYRASSGQTVTIEHASQAAALTCDLVGGQTLEGNHVYLNYYTQLNQITLQIQVRTAVGYSGSIDTDTCALNFAELISRCAVNKDTLYGGTLSFGVDSLEIVVYVEGNTIADKRDDLTLGLPGLPADTTIIQVNKFQETELRAIASSGQNITVRNANDAVAHFCAMIDEQPLTPSQVYINWYTVGGLVLEVQIHAGTGEQQSIGNDICLLNFGVLIAKCSDGGIGDDPFQGGVEGTGVGSIELVLHIEGNSDATGQSSVGRRRRDLAAVKTNIVQANSLQQNELRTTPTGTTKCYTSNFGAQSDEITPMITDFCHRYGNKYIASQKATLETYATASSSGPSWVGLSNYQPIGDWYYLDTGLCLEVFEKLVDDCSLGKGDSNKPGGTYTLEGGKLEFVLNINPASPI</sequence>
<evidence type="ECO:0000313" key="3">
    <source>
        <dbReference type="Proteomes" id="UP001274830"/>
    </source>
</evidence>
<comment type="caution">
    <text evidence="2">The sequence shown here is derived from an EMBL/GenBank/DDBJ whole genome shotgun (WGS) entry which is preliminary data.</text>
</comment>
<accession>A0AAE0WTZ0</accession>
<feature type="chain" id="PRO_5042174146" evidence="1">
    <location>
        <begin position="21"/>
        <end position="1646"/>
    </location>
</feature>
<evidence type="ECO:0000313" key="2">
    <source>
        <dbReference type="EMBL" id="KAK3677555.1"/>
    </source>
</evidence>
<dbReference type="Proteomes" id="UP001274830">
    <property type="component" value="Unassembled WGS sequence"/>
</dbReference>
<protein>
    <submittedName>
        <fullName evidence="2">Uncharacterized protein</fullName>
    </submittedName>
</protein>
<feature type="signal peptide" evidence="1">
    <location>
        <begin position="1"/>
        <end position="20"/>
    </location>
</feature>
<gene>
    <name evidence="2" type="ORF">LTR78_002405</name>
</gene>
<name>A0AAE0WTZ0_9PEZI</name>